<organism evidence="1 2">
    <name type="scientific">Recurvomyces mirabilis</name>
    <dbReference type="NCBI Taxonomy" id="574656"/>
    <lineage>
        <taxon>Eukaryota</taxon>
        <taxon>Fungi</taxon>
        <taxon>Dikarya</taxon>
        <taxon>Ascomycota</taxon>
        <taxon>Pezizomycotina</taxon>
        <taxon>Dothideomycetes</taxon>
        <taxon>Dothideomycetidae</taxon>
        <taxon>Mycosphaerellales</taxon>
        <taxon>Teratosphaeriaceae</taxon>
        <taxon>Recurvomyces</taxon>
    </lineage>
</organism>
<sequence length="192" mass="21605">MASAIKEVHTTALLQWQAIADLPQDLKQRVSSQLKSLVMGPRAIETFGQILSGTPCIRSAFEMGDTTLLQRLREQETPGHETESHLSRALEFAGKQDIGRIQIQIPEAWASITTPTSIVDIYPRPYLVGMYLLNVVDPVFCDLFVRCFEQCRCSPLKPYWQSSDTMLDWAKEELFGGRMHCEAINTEASVSI</sequence>
<evidence type="ECO:0000313" key="1">
    <source>
        <dbReference type="EMBL" id="KAK3672640.1"/>
    </source>
</evidence>
<protein>
    <submittedName>
        <fullName evidence="1">Uncharacterized protein</fullName>
    </submittedName>
</protein>
<proteinExistence type="predicted"/>
<keyword evidence="2" id="KW-1185">Reference proteome</keyword>
<dbReference type="AlphaFoldDB" id="A0AAE0TRU5"/>
<evidence type="ECO:0000313" key="2">
    <source>
        <dbReference type="Proteomes" id="UP001274830"/>
    </source>
</evidence>
<reference evidence="1" key="1">
    <citation type="submission" date="2023-07" db="EMBL/GenBank/DDBJ databases">
        <title>Black Yeasts Isolated from many extreme environments.</title>
        <authorList>
            <person name="Coleine C."/>
            <person name="Stajich J.E."/>
            <person name="Selbmann L."/>
        </authorList>
    </citation>
    <scope>NUCLEOTIDE SEQUENCE</scope>
    <source>
        <strain evidence="1">CCFEE 5485</strain>
    </source>
</reference>
<gene>
    <name evidence="1" type="ORF">LTR78_007452</name>
</gene>
<dbReference type="EMBL" id="JAUTXT010000031">
    <property type="protein sequence ID" value="KAK3672640.1"/>
    <property type="molecule type" value="Genomic_DNA"/>
</dbReference>
<name>A0AAE0TRU5_9PEZI</name>
<dbReference type="Proteomes" id="UP001274830">
    <property type="component" value="Unassembled WGS sequence"/>
</dbReference>
<comment type="caution">
    <text evidence="1">The sequence shown here is derived from an EMBL/GenBank/DDBJ whole genome shotgun (WGS) entry which is preliminary data.</text>
</comment>
<accession>A0AAE0TRU5</accession>